<comment type="caution">
    <text evidence="1">The sequence shown here is derived from an EMBL/GenBank/DDBJ whole genome shotgun (WGS) entry which is preliminary data.</text>
</comment>
<protein>
    <submittedName>
        <fullName evidence="1">Uncharacterized protein</fullName>
    </submittedName>
</protein>
<dbReference type="VEuPathDB" id="FungiDB:PNEJI1_002217"/>
<dbReference type="EMBL" id="CAKM01000022">
    <property type="protein sequence ID" value="CCJ28165.1"/>
    <property type="molecule type" value="Genomic_DNA"/>
</dbReference>
<organism evidence="2">
    <name type="scientific">Pneumocystis jirovecii</name>
    <name type="common">Human pneumocystis pneumonia agent</name>
    <dbReference type="NCBI Taxonomy" id="42068"/>
    <lineage>
        <taxon>Eukaryota</taxon>
        <taxon>Fungi</taxon>
        <taxon>Dikarya</taxon>
        <taxon>Ascomycota</taxon>
        <taxon>Taphrinomycotina</taxon>
        <taxon>Pneumocystomycetes</taxon>
        <taxon>Pneumocystaceae</taxon>
        <taxon>Pneumocystis</taxon>
    </lineage>
</organism>
<name>L0P952_PNEJI</name>
<proteinExistence type="predicted"/>
<dbReference type="Proteomes" id="UP000010422">
    <property type="component" value="Unassembled WGS sequence"/>
</dbReference>
<accession>L0P952</accession>
<reference evidence="1 2" key="1">
    <citation type="journal article" date="2012" name="MBio">
        <title>De novo assembly of the Pneumocystis jirovecii genome from a single bronchoalveolar lavage fluid specimen from a patient.</title>
        <authorList>
            <person name="Cisse O.H."/>
            <person name="Pagni M."/>
            <person name="Hauser P.M."/>
        </authorList>
    </citation>
    <scope>NUCLEOTIDE SEQUENCE [LARGE SCALE GENOMIC DNA]</scope>
    <source>
        <strain evidence="1 2">SE8</strain>
    </source>
</reference>
<evidence type="ECO:0000313" key="1">
    <source>
        <dbReference type="EMBL" id="CCJ28165.1"/>
    </source>
</evidence>
<dbReference type="InParanoid" id="L0P952"/>
<dbReference type="AlphaFoldDB" id="L0P952"/>
<evidence type="ECO:0000313" key="2">
    <source>
        <dbReference type="Proteomes" id="UP000010422"/>
    </source>
</evidence>
<gene>
    <name evidence="1" type="ORF">PNEJI1_002217</name>
</gene>
<sequence>MPEIGGSPLISKISKSFPKSQNMFPKSPRISVEIKYIPCSCFENMLLLFYLLGIDSKHYKLILLLKMKLKHNDLILQDMELKLDLEVSLCLNA</sequence>